<dbReference type="Proteomes" id="UP000051757">
    <property type="component" value="Unassembled WGS sequence"/>
</dbReference>
<dbReference type="AlphaFoldDB" id="A0A0R0B3Z3"/>
<evidence type="ECO:0000313" key="1">
    <source>
        <dbReference type="EMBL" id="KRG52006.1"/>
    </source>
</evidence>
<organism evidence="1 2">
    <name type="scientific">Stenotrophomonas beteli</name>
    <dbReference type="NCBI Taxonomy" id="3384461"/>
    <lineage>
        <taxon>Bacteria</taxon>
        <taxon>Pseudomonadati</taxon>
        <taxon>Pseudomonadota</taxon>
        <taxon>Gammaproteobacteria</taxon>
        <taxon>Lysobacterales</taxon>
        <taxon>Lysobacteraceae</taxon>
        <taxon>Stenotrophomonas</taxon>
        <taxon>Stenotrophomonas maltophilia group</taxon>
    </lineage>
</organism>
<keyword evidence="2" id="KW-1185">Reference proteome</keyword>
<accession>A0A0R0B3Z3</accession>
<reference evidence="1 2" key="1">
    <citation type="journal article" date="2016" name="Front. Microbiol.">
        <title>Genome Sequence of Type Strains of Genus Stenotrophomonas.</title>
        <authorList>
            <person name="Patil P.P."/>
            <person name="Midha S."/>
            <person name="Kumar S."/>
            <person name="Patil P.B."/>
        </authorList>
    </citation>
    <scope>NUCLEOTIDE SEQUENCE [LARGE SCALE GENOMIC DNA]</scope>
    <source>
        <strain evidence="1 2">LMG 978</strain>
    </source>
</reference>
<gene>
    <name evidence="1" type="ORF">ARC23_07355</name>
</gene>
<dbReference type="EMBL" id="LLXV01000019">
    <property type="protein sequence ID" value="KRG52006.1"/>
    <property type="molecule type" value="Genomic_DNA"/>
</dbReference>
<evidence type="ECO:0000313" key="2">
    <source>
        <dbReference type="Proteomes" id="UP000051757"/>
    </source>
</evidence>
<sequence>MKVQLQQQSMRLRVDEQELARLLAGESLENLTRFGGSGGWGVALSLHAGEQAVLLDGGTFCRLVLPRAAVEALAGRLPCRDGLGFGIALDDDSLLQLQFDVDVRDSVRQRGPHRRSERAPE</sequence>
<proteinExistence type="predicted"/>
<name>A0A0R0B3Z3_9GAMM</name>
<comment type="caution">
    <text evidence="1">The sequence shown here is derived from an EMBL/GenBank/DDBJ whole genome shotgun (WGS) entry which is preliminary data.</text>
</comment>
<protein>
    <submittedName>
        <fullName evidence="1">Uncharacterized protein</fullName>
    </submittedName>
</protein>
<dbReference type="OrthoDB" id="6025662at2"/>